<reference evidence="2" key="1">
    <citation type="submission" date="2022-08" db="EMBL/GenBank/DDBJ databases">
        <authorList>
            <consortium name="DOE Joint Genome Institute"/>
            <person name="Min B."/>
            <person name="Riley R."/>
            <person name="Sierra-Patev S."/>
            <person name="Naranjo-Ortiz M."/>
            <person name="Looney B."/>
            <person name="Konkel Z."/>
            <person name="Slot J.C."/>
            <person name="Sakamoto Y."/>
            <person name="Steenwyk J.L."/>
            <person name="Rokas A."/>
            <person name="Carro J."/>
            <person name="Camarero S."/>
            <person name="Ferreira P."/>
            <person name="Molpeceres G."/>
            <person name="Ruiz-Duenas F.J."/>
            <person name="Serrano A."/>
            <person name="Henrissat B."/>
            <person name="Drula E."/>
            <person name="Hughes K.W."/>
            <person name="Mata J.L."/>
            <person name="Ishikawa N.K."/>
            <person name="Vargas-Isla R."/>
            <person name="Ushijima S."/>
            <person name="Smith C.A."/>
            <person name="Ahrendt S."/>
            <person name="Andreopoulos W."/>
            <person name="He G."/>
            <person name="Labutti K."/>
            <person name="Lipzen A."/>
            <person name="Ng V."/>
            <person name="Sandor L."/>
            <person name="Barry K."/>
            <person name="Martinez A.T."/>
            <person name="Xiao Y."/>
            <person name="Gibbons J.G."/>
            <person name="Terashima K."/>
            <person name="Hibbett D.S."/>
            <person name="Grigoriev I.V."/>
        </authorList>
    </citation>
    <scope>NUCLEOTIDE SEQUENCE</scope>
    <source>
        <strain evidence="2">TFB7829</strain>
    </source>
</reference>
<keyword evidence="1" id="KW-0812">Transmembrane</keyword>
<feature type="transmembrane region" description="Helical" evidence="1">
    <location>
        <begin position="37"/>
        <end position="59"/>
    </location>
</feature>
<accession>A0AA38PW02</accession>
<dbReference type="EMBL" id="MU802051">
    <property type="protein sequence ID" value="KAJ3982710.1"/>
    <property type="molecule type" value="Genomic_DNA"/>
</dbReference>
<evidence type="ECO:0000256" key="1">
    <source>
        <dbReference type="SAM" id="Phobius"/>
    </source>
</evidence>
<keyword evidence="1" id="KW-0472">Membrane</keyword>
<feature type="transmembrane region" description="Helical" evidence="1">
    <location>
        <begin position="12"/>
        <end position="31"/>
    </location>
</feature>
<organism evidence="2 3">
    <name type="scientific">Lentinula detonsa</name>
    <dbReference type="NCBI Taxonomy" id="2804962"/>
    <lineage>
        <taxon>Eukaryota</taxon>
        <taxon>Fungi</taxon>
        <taxon>Dikarya</taxon>
        <taxon>Basidiomycota</taxon>
        <taxon>Agaricomycotina</taxon>
        <taxon>Agaricomycetes</taxon>
        <taxon>Agaricomycetidae</taxon>
        <taxon>Agaricales</taxon>
        <taxon>Marasmiineae</taxon>
        <taxon>Omphalotaceae</taxon>
        <taxon>Lentinula</taxon>
    </lineage>
</organism>
<proteinExistence type="predicted"/>
<dbReference type="Proteomes" id="UP001163850">
    <property type="component" value="Unassembled WGS sequence"/>
</dbReference>
<gene>
    <name evidence="2" type="ORF">F5890DRAFT_1475946</name>
</gene>
<sequence length="176" mass="19867">MVLHRCCARPFSCLLTSLLFLNVLTIMMLVVKRARKHVGSFLAAQTFNSEALAGALLMSSRSIGRMTSKESYHCQNMGYQEQQLISGIQAHTLSTQEPRSSVRYDGGNVGRPLTQPTSIPVHSPEFFSRKHCNPDICYIWVYNFAYILSAFALYLFERRELLFLSTVANPCVILLP</sequence>
<protein>
    <submittedName>
        <fullName evidence="2">Uncharacterized protein</fullName>
    </submittedName>
</protein>
<evidence type="ECO:0000313" key="3">
    <source>
        <dbReference type="Proteomes" id="UP001163850"/>
    </source>
</evidence>
<dbReference type="AlphaFoldDB" id="A0AA38PW02"/>
<name>A0AA38PW02_9AGAR</name>
<comment type="caution">
    <text evidence="2">The sequence shown here is derived from an EMBL/GenBank/DDBJ whole genome shotgun (WGS) entry which is preliminary data.</text>
</comment>
<keyword evidence="1" id="KW-1133">Transmembrane helix</keyword>
<evidence type="ECO:0000313" key="2">
    <source>
        <dbReference type="EMBL" id="KAJ3982710.1"/>
    </source>
</evidence>
<feature type="transmembrane region" description="Helical" evidence="1">
    <location>
        <begin position="136"/>
        <end position="156"/>
    </location>
</feature>